<feature type="transmembrane region" description="Helical" evidence="6">
    <location>
        <begin position="166"/>
        <end position="188"/>
    </location>
</feature>
<dbReference type="AlphaFoldDB" id="A0A949NAK5"/>
<keyword evidence="3 6" id="KW-0812">Transmembrane</keyword>
<evidence type="ECO:0000256" key="5">
    <source>
        <dbReference type="ARBA" id="ARBA00023136"/>
    </source>
</evidence>
<keyword evidence="2" id="KW-1003">Cell membrane</keyword>
<dbReference type="RefSeq" id="WP_158346180.1">
    <property type="nucleotide sequence ID" value="NZ_JAHQCW010000011.1"/>
</dbReference>
<gene>
    <name evidence="7" type="ORF">KTH89_08505</name>
</gene>
<keyword evidence="8" id="KW-1185">Reference proteome</keyword>
<evidence type="ECO:0000256" key="4">
    <source>
        <dbReference type="ARBA" id="ARBA00022989"/>
    </source>
</evidence>
<evidence type="ECO:0000256" key="1">
    <source>
        <dbReference type="ARBA" id="ARBA00004651"/>
    </source>
</evidence>
<evidence type="ECO:0008006" key="9">
    <source>
        <dbReference type="Google" id="ProtNLM"/>
    </source>
</evidence>
<comment type="subcellular location">
    <subcellularLocation>
        <location evidence="1">Cell membrane</location>
        <topology evidence="1">Multi-pass membrane protein</topology>
    </subcellularLocation>
</comment>
<feature type="transmembrane region" description="Helical" evidence="6">
    <location>
        <begin position="141"/>
        <end position="160"/>
    </location>
</feature>
<proteinExistence type="predicted"/>
<evidence type="ECO:0000256" key="2">
    <source>
        <dbReference type="ARBA" id="ARBA00022475"/>
    </source>
</evidence>
<feature type="transmembrane region" description="Helical" evidence="6">
    <location>
        <begin position="200"/>
        <end position="217"/>
    </location>
</feature>
<dbReference type="Proteomes" id="UP000712157">
    <property type="component" value="Unassembled WGS sequence"/>
</dbReference>
<feature type="transmembrane region" description="Helical" evidence="6">
    <location>
        <begin position="345"/>
        <end position="362"/>
    </location>
</feature>
<dbReference type="InterPro" id="IPR050833">
    <property type="entry name" value="Poly_Biosynth_Transport"/>
</dbReference>
<feature type="transmembrane region" description="Helical" evidence="6">
    <location>
        <begin position="108"/>
        <end position="129"/>
    </location>
</feature>
<evidence type="ECO:0000313" key="7">
    <source>
        <dbReference type="EMBL" id="MBU9736577.1"/>
    </source>
</evidence>
<organism evidence="7 8">
    <name type="scientific">Diplocloster agilis</name>
    <dbReference type="NCBI Taxonomy" id="2850323"/>
    <lineage>
        <taxon>Bacteria</taxon>
        <taxon>Bacillati</taxon>
        <taxon>Bacillota</taxon>
        <taxon>Clostridia</taxon>
        <taxon>Lachnospirales</taxon>
        <taxon>Lachnospiraceae</taxon>
        <taxon>Diplocloster</taxon>
    </lineage>
</organism>
<name>A0A949NAK5_9FIRM</name>
<keyword evidence="4 6" id="KW-1133">Transmembrane helix</keyword>
<feature type="transmembrane region" description="Helical" evidence="6">
    <location>
        <begin position="273"/>
        <end position="300"/>
    </location>
</feature>
<evidence type="ECO:0000313" key="8">
    <source>
        <dbReference type="Proteomes" id="UP000712157"/>
    </source>
</evidence>
<feature type="transmembrane region" description="Helical" evidence="6">
    <location>
        <begin position="368"/>
        <end position="391"/>
    </location>
</feature>
<dbReference type="GO" id="GO:0005886">
    <property type="term" value="C:plasma membrane"/>
    <property type="evidence" value="ECO:0007669"/>
    <property type="project" value="UniProtKB-SubCell"/>
</dbReference>
<evidence type="ECO:0000256" key="6">
    <source>
        <dbReference type="SAM" id="Phobius"/>
    </source>
</evidence>
<reference evidence="7" key="1">
    <citation type="submission" date="2021-06" db="EMBL/GenBank/DDBJ databases">
        <title>Description of novel taxa of the family Lachnospiraceae.</title>
        <authorList>
            <person name="Chaplin A.V."/>
            <person name="Sokolova S.R."/>
            <person name="Pikina A.P."/>
            <person name="Korzhanova M."/>
            <person name="Belova V."/>
            <person name="Korostin D."/>
            <person name="Efimov B.A."/>
        </authorList>
    </citation>
    <scope>NUCLEOTIDE SEQUENCE</scope>
    <source>
        <strain evidence="7">ASD5720</strain>
    </source>
</reference>
<feature type="transmembrane region" description="Helical" evidence="6">
    <location>
        <begin position="84"/>
        <end position="102"/>
    </location>
</feature>
<accession>A0A949NAK5</accession>
<feature type="transmembrane region" description="Helical" evidence="6">
    <location>
        <begin position="320"/>
        <end position="338"/>
    </location>
</feature>
<keyword evidence="5 6" id="KW-0472">Membrane</keyword>
<evidence type="ECO:0000256" key="3">
    <source>
        <dbReference type="ARBA" id="ARBA00022692"/>
    </source>
</evidence>
<comment type="caution">
    <text evidence="7">The sequence shown here is derived from an EMBL/GenBank/DDBJ whole genome shotgun (WGS) entry which is preliminary data.</text>
</comment>
<feature type="transmembrane region" description="Helical" evidence="6">
    <location>
        <begin position="237"/>
        <end position="261"/>
    </location>
</feature>
<feature type="transmembrane region" description="Helical" evidence="6">
    <location>
        <begin position="12"/>
        <end position="33"/>
    </location>
</feature>
<feature type="transmembrane region" description="Helical" evidence="6">
    <location>
        <begin position="45"/>
        <end position="63"/>
    </location>
</feature>
<dbReference type="EMBL" id="JAHQCW010000011">
    <property type="protein sequence ID" value="MBU9736577.1"/>
    <property type="molecule type" value="Genomic_DNA"/>
</dbReference>
<dbReference type="PANTHER" id="PTHR30250">
    <property type="entry name" value="PST FAMILY PREDICTED COLANIC ACID TRANSPORTER"/>
    <property type="match status" value="1"/>
</dbReference>
<dbReference type="PANTHER" id="PTHR30250:SF11">
    <property type="entry name" value="O-ANTIGEN TRANSPORTER-RELATED"/>
    <property type="match status" value="1"/>
</dbReference>
<sequence length="399" mass="45478">MIKKKNIALDLAYCIIAVGIMNLVLQLIVYPIINGRVGEASFGNILYFIGVMNILSPAFGLALNNTRLVTPNRERTENYDYVKILSYFSLASVVIVLLLSIFNNNFSVVDLVLFSIVIILALVRNYSSVEYRLSLNYKRQMNFYLIISIGYLGGLGIWYVTRYWQFIFILGEAAALFYIKITGRVFNLSNKKTSIYFKEIFKSSTLLAASYLLTYFMCNLDRFVLLKCVNSEAVSQYYVLSLLGKTIAIISGPINSIVIGYLTKDKRQITKNIFLKCIFLMVSLGGLFWIICSGITPIYIKILYPNLYTNVLQFNLLVNLAQILYFITNILLVVVLTICSTKWQFWVQGIYAFFYLASSIFLSINFGLYGYVCSAVISNLIYFILAFVVGYKFAGRKIR</sequence>
<protein>
    <recommendedName>
        <fullName evidence="9">Polysaccharide biosynthesis protein</fullName>
    </recommendedName>
</protein>